<evidence type="ECO:0000313" key="2">
    <source>
        <dbReference type="Proteomes" id="UP000244005"/>
    </source>
</evidence>
<sequence>MHAITPLTTWECQRQTCSRHEFLKKANDIPETIILLDTNYSANLNFISHGQFSFVE</sequence>
<proteinExistence type="predicted"/>
<keyword evidence="2" id="KW-1185">Reference proteome</keyword>
<reference evidence="2" key="1">
    <citation type="journal article" date="2017" name="Cell">
        <title>Insights into land plant evolution garnered from the Marchantia polymorpha genome.</title>
        <authorList>
            <person name="Bowman J.L."/>
            <person name="Kohchi T."/>
            <person name="Yamato K.T."/>
            <person name="Jenkins J."/>
            <person name="Shu S."/>
            <person name="Ishizaki K."/>
            <person name="Yamaoka S."/>
            <person name="Nishihama R."/>
            <person name="Nakamura Y."/>
            <person name="Berger F."/>
            <person name="Adam C."/>
            <person name="Aki S.S."/>
            <person name="Althoff F."/>
            <person name="Araki T."/>
            <person name="Arteaga-Vazquez M.A."/>
            <person name="Balasubrmanian S."/>
            <person name="Barry K."/>
            <person name="Bauer D."/>
            <person name="Boehm C.R."/>
            <person name="Briginshaw L."/>
            <person name="Caballero-Perez J."/>
            <person name="Catarino B."/>
            <person name="Chen F."/>
            <person name="Chiyoda S."/>
            <person name="Chovatia M."/>
            <person name="Davies K.M."/>
            <person name="Delmans M."/>
            <person name="Demura T."/>
            <person name="Dierschke T."/>
            <person name="Dolan L."/>
            <person name="Dorantes-Acosta A.E."/>
            <person name="Eklund D.M."/>
            <person name="Florent S.N."/>
            <person name="Flores-Sandoval E."/>
            <person name="Fujiyama A."/>
            <person name="Fukuzawa H."/>
            <person name="Galik B."/>
            <person name="Grimanelli D."/>
            <person name="Grimwood J."/>
            <person name="Grossniklaus U."/>
            <person name="Hamada T."/>
            <person name="Haseloff J."/>
            <person name="Hetherington A.J."/>
            <person name="Higo A."/>
            <person name="Hirakawa Y."/>
            <person name="Hundley H.N."/>
            <person name="Ikeda Y."/>
            <person name="Inoue K."/>
            <person name="Inoue S.I."/>
            <person name="Ishida S."/>
            <person name="Jia Q."/>
            <person name="Kakita M."/>
            <person name="Kanazawa T."/>
            <person name="Kawai Y."/>
            <person name="Kawashima T."/>
            <person name="Kennedy M."/>
            <person name="Kinose K."/>
            <person name="Kinoshita T."/>
            <person name="Kohara Y."/>
            <person name="Koide E."/>
            <person name="Komatsu K."/>
            <person name="Kopischke S."/>
            <person name="Kubo M."/>
            <person name="Kyozuka J."/>
            <person name="Lagercrantz U."/>
            <person name="Lin S.S."/>
            <person name="Lindquist E."/>
            <person name="Lipzen A.M."/>
            <person name="Lu C.W."/>
            <person name="De Luna E."/>
            <person name="Martienssen R.A."/>
            <person name="Minamino N."/>
            <person name="Mizutani M."/>
            <person name="Mizutani M."/>
            <person name="Mochizuki N."/>
            <person name="Monte I."/>
            <person name="Mosher R."/>
            <person name="Nagasaki H."/>
            <person name="Nakagami H."/>
            <person name="Naramoto S."/>
            <person name="Nishitani K."/>
            <person name="Ohtani M."/>
            <person name="Okamoto T."/>
            <person name="Okumura M."/>
            <person name="Phillips J."/>
            <person name="Pollak B."/>
            <person name="Reinders A."/>
            <person name="Rovekamp M."/>
            <person name="Sano R."/>
            <person name="Sawa S."/>
            <person name="Schmid M.W."/>
            <person name="Shirakawa M."/>
            <person name="Solano R."/>
            <person name="Spunde A."/>
            <person name="Suetsugu N."/>
            <person name="Sugano S."/>
            <person name="Sugiyama A."/>
            <person name="Sun R."/>
            <person name="Suzuki Y."/>
            <person name="Takenaka M."/>
            <person name="Takezawa D."/>
            <person name="Tomogane H."/>
            <person name="Tsuzuki M."/>
            <person name="Ueda T."/>
            <person name="Umeda M."/>
            <person name="Ward J.M."/>
            <person name="Watanabe Y."/>
            <person name="Yazaki K."/>
            <person name="Yokoyama R."/>
            <person name="Yoshitake Y."/>
            <person name="Yotsui I."/>
            <person name="Zachgo S."/>
            <person name="Schmutz J."/>
        </authorList>
    </citation>
    <scope>NUCLEOTIDE SEQUENCE [LARGE SCALE GENOMIC DNA]</scope>
    <source>
        <strain evidence="2">Tak-1</strain>
    </source>
</reference>
<dbReference type="Proteomes" id="UP000244005">
    <property type="component" value="Unassembled WGS sequence"/>
</dbReference>
<gene>
    <name evidence="1" type="ORF">MARPO_0011s0095</name>
</gene>
<dbReference type="EMBL" id="KZ772683">
    <property type="protein sequence ID" value="PTQ46415.1"/>
    <property type="molecule type" value="Genomic_DNA"/>
</dbReference>
<protein>
    <submittedName>
        <fullName evidence="1">Uncharacterized protein</fullName>
    </submittedName>
</protein>
<dbReference type="Gramene" id="Mp4g11100.1">
    <property type="protein sequence ID" value="Mp4g11100.1.cds1"/>
    <property type="gene ID" value="Mp4g11100"/>
</dbReference>
<organism evidence="1 2">
    <name type="scientific">Marchantia polymorpha</name>
    <name type="common">Common liverwort</name>
    <name type="synonym">Marchantia aquatica</name>
    <dbReference type="NCBI Taxonomy" id="3197"/>
    <lineage>
        <taxon>Eukaryota</taxon>
        <taxon>Viridiplantae</taxon>
        <taxon>Streptophyta</taxon>
        <taxon>Embryophyta</taxon>
        <taxon>Marchantiophyta</taxon>
        <taxon>Marchantiopsida</taxon>
        <taxon>Marchantiidae</taxon>
        <taxon>Marchantiales</taxon>
        <taxon>Marchantiaceae</taxon>
        <taxon>Marchantia</taxon>
    </lineage>
</organism>
<evidence type="ECO:0000313" key="1">
    <source>
        <dbReference type="EMBL" id="PTQ46415.1"/>
    </source>
</evidence>
<accession>A0A2R6XJW7</accession>
<dbReference type="AlphaFoldDB" id="A0A2R6XJW7"/>
<name>A0A2R6XJW7_MARPO</name>